<dbReference type="EMBL" id="CAJNOV010009216">
    <property type="protein sequence ID" value="CAF1355119.1"/>
    <property type="molecule type" value="Genomic_DNA"/>
</dbReference>
<dbReference type="SUPFAM" id="SSF48371">
    <property type="entry name" value="ARM repeat"/>
    <property type="match status" value="1"/>
</dbReference>
<comment type="caution">
    <text evidence="4">The sequence shown here is derived from an EMBL/GenBank/DDBJ whole genome shotgun (WGS) entry which is preliminary data.</text>
</comment>
<organism evidence="4 5">
    <name type="scientific">Rotaria magnacalcarata</name>
    <dbReference type="NCBI Taxonomy" id="392030"/>
    <lineage>
        <taxon>Eukaryota</taxon>
        <taxon>Metazoa</taxon>
        <taxon>Spiralia</taxon>
        <taxon>Gnathifera</taxon>
        <taxon>Rotifera</taxon>
        <taxon>Eurotatoria</taxon>
        <taxon>Bdelloidea</taxon>
        <taxon>Philodinida</taxon>
        <taxon>Philodinidae</taxon>
        <taxon>Rotaria</taxon>
    </lineage>
</organism>
<feature type="compositionally biased region" description="Low complexity" evidence="1">
    <location>
        <begin position="761"/>
        <end position="775"/>
    </location>
</feature>
<dbReference type="AlphaFoldDB" id="A0A815HK96"/>
<proteinExistence type="predicted"/>
<dbReference type="Pfam" id="PF06025">
    <property type="entry name" value="DUF913"/>
    <property type="match status" value="1"/>
</dbReference>
<dbReference type="InterPro" id="IPR016024">
    <property type="entry name" value="ARM-type_fold"/>
</dbReference>
<evidence type="ECO:0000313" key="5">
    <source>
        <dbReference type="Proteomes" id="UP000663855"/>
    </source>
</evidence>
<sequence length="984" mass="111000">MKIDRSESKKCLPELPADCKFYIDKVKSCDRKELHELLKPIIVWHIGKCELYHWIDVLNLFDSILEEACTKIGRWMLSCDEPGNGELKTLVLDILHFTALLIEHSYSRHIYNSTEYLIMLLQSSDLHIVLGVLSLLYILSKHSSFITRLQVDRKQAFVDRLIFLADTWGGRENGFDLARCCSVRNPSDFPEYATNLHFTYTVLSESTPNNGPTVQIFKQIDIPNVHLTGINAAAVMEMILAEHPLPEDKQIKLFTHLRLAYAFPSFEQRLLCIQARLHALLILIYSSRVQEGNRVLYDGLIQELVEVLNVRDSSLTDIKVSALKTLTSIIHLERTTKHPPCLQEIIETTQINSYYGFLPSLVRQCINKLTDDTTEQFPQSLSIALFSFLYHLATYETGGNALINCSIMRSLIKVINYYDKSQDFIMFVTRAVRIIDLITSLDITSFQTHNGLQALINRLDHEISECRKEQPFTIYIPQRIQDTSTINTDVHRALSSGENSTTISHLPKHMDTSGLIDENYKLIPPSPRLAIADKIHHIMDGSLPNSLKYIISNVEYYGSSLFHLAADVITSFVFQEPSQLSSLQDNGLTDVLMHALLKRDVPATCDIFVLLPNIFSALCLNKRGLENFMEYKLLDKLLRDLLSPEYLTLMRKRRVTDEMYDTGSWLGNAVNQLTRNQISLRSEAMKSIIKLLEQLVELGNNPGYCCQKPHSSSSTTSTKLADTIRTQHRTARTTNTNTGGNNGNSSDDEYDDDETPLANRSAQTSSQPTTTTMTPAPIINETITTATPTTTDIPIMLNETLLSEKKSEDESIPTAVPLLDYITNIMRFVEGVISNNTTDNHGKEFVKLGGLKPLLDILQMKNLPIDFPSSQACQSVAGLCKSTLTLLVEDNKLIEMVITNLNTILNSLTEFYSNRTFEDSLLIEELAHAVSSPSMIPIDPLDAIDKSFLTPTLNRLSIVHSRISLLIQLCKMTQSEVRSILISV</sequence>
<feature type="domain" description="DUF913" evidence="3">
    <location>
        <begin position="429"/>
        <end position="866"/>
    </location>
</feature>
<feature type="region of interest" description="Disordered" evidence="1">
    <location>
        <begin position="727"/>
        <end position="775"/>
    </location>
</feature>
<dbReference type="InterPro" id="IPR010309">
    <property type="entry name" value="E3_Ub_ligase_DUF908"/>
</dbReference>
<dbReference type="Pfam" id="PF06012">
    <property type="entry name" value="DUF908"/>
    <property type="match status" value="1"/>
</dbReference>
<evidence type="ECO:0008006" key="6">
    <source>
        <dbReference type="Google" id="ProtNLM"/>
    </source>
</evidence>
<evidence type="ECO:0000259" key="2">
    <source>
        <dbReference type="Pfam" id="PF06012"/>
    </source>
</evidence>
<dbReference type="Gene3D" id="1.25.10.10">
    <property type="entry name" value="Leucine-rich Repeat Variant"/>
    <property type="match status" value="1"/>
</dbReference>
<evidence type="ECO:0000256" key="1">
    <source>
        <dbReference type="SAM" id="MobiDB-lite"/>
    </source>
</evidence>
<feature type="compositionally biased region" description="Low complexity" evidence="1">
    <location>
        <begin position="733"/>
        <end position="745"/>
    </location>
</feature>
<evidence type="ECO:0000313" key="4">
    <source>
        <dbReference type="EMBL" id="CAF1355119.1"/>
    </source>
</evidence>
<dbReference type="Proteomes" id="UP000663855">
    <property type="component" value="Unassembled WGS sequence"/>
</dbReference>
<protein>
    <recommendedName>
        <fullName evidence="6">E3 ubiquitin-protein ligase HUWE1</fullName>
    </recommendedName>
</protein>
<accession>A0A815HK96</accession>
<feature type="compositionally biased region" description="Acidic residues" evidence="1">
    <location>
        <begin position="746"/>
        <end position="755"/>
    </location>
</feature>
<name>A0A815HK96_9BILA</name>
<dbReference type="InterPro" id="IPR011989">
    <property type="entry name" value="ARM-like"/>
</dbReference>
<feature type="domain" description="DUF908" evidence="2">
    <location>
        <begin position="88"/>
        <end position="211"/>
    </location>
</feature>
<gene>
    <name evidence="4" type="ORF">CJN711_LOCUS19629</name>
</gene>
<evidence type="ECO:0000259" key="3">
    <source>
        <dbReference type="Pfam" id="PF06025"/>
    </source>
</evidence>
<dbReference type="InterPro" id="IPR010314">
    <property type="entry name" value="E3_Ub_ligase_DUF913"/>
</dbReference>
<reference evidence="4" key="1">
    <citation type="submission" date="2021-02" db="EMBL/GenBank/DDBJ databases">
        <authorList>
            <person name="Nowell W R."/>
        </authorList>
    </citation>
    <scope>NUCLEOTIDE SEQUENCE</scope>
</reference>